<gene>
    <name evidence="2" type="ORF">COX03_01940</name>
</gene>
<reference evidence="2 3" key="1">
    <citation type="submission" date="2017-09" db="EMBL/GenBank/DDBJ databases">
        <title>Depth-based differentiation of microbial function through sediment-hosted aquifers and enrichment of novel symbionts in the deep terrestrial subsurface.</title>
        <authorList>
            <person name="Probst A.J."/>
            <person name="Ladd B."/>
            <person name="Jarett J.K."/>
            <person name="Geller-Mcgrath D.E."/>
            <person name="Sieber C.M."/>
            <person name="Emerson J.B."/>
            <person name="Anantharaman K."/>
            <person name="Thomas B.C."/>
            <person name="Malmstrom R."/>
            <person name="Stieglmeier M."/>
            <person name="Klingl A."/>
            <person name="Woyke T."/>
            <person name="Ryan C.M."/>
            <person name="Banfield J.F."/>
        </authorList>
    </citation>
    <scope>NUCLEOTIDE SEQUENCE [LARGE SCALE GENOMIC DNA]</scope>
    <source>
        <strain evidence="2">CG22_combo_CG10-13_8_21_14_all_39_10</strain>
    </source>
</reference>
<sequence>MTFTLSLYKISVRKPKPMPERKLTLNQARQEQEILRKKNPGIVYSLQEDDKNGWKVEPLTWSQIGPTIVGGLPGMDFGAELPEIPPPPDWKGPK</sequence>
<name>A0A2H0BJ07_9BACT</name>
<dbReference type="Proteomes" id="UP000229847">
    <property type="component" value="Unassembled WGS sequence"/>
</dbReference>
<organism evidence="2 3">
    <name type="scientific">Candidatus Woesebacteria bacterium CG22_combo_CG10-13_8_21_14_all_39_10</name>
    <dbReference type="NCBI Taxonomy" id="1975059"/>
    <lineage>
        <taxon>Bacteria</taxon>
        <taxon>Candidatus Woeseibacteriota</taxon>
    </lineage>
</organism>
<evidence type="ECO:0000256" key="1">
    <source>
        <dbReference type="SAM" id="MobiDB-lite"/>
    </source>
</evidence>
<feature type="region of interest" description="Disordered" evidence="1">
    <location>
        <begin position="75"/>
        <end position="94"/>
    </location>
</feature>
<protein>
    <submittedName>
        <fullName evidence="2">Uncharacterized protein</fullName>
    </submittedName>
</protein>
<accession>A0A2H0BJ07</accession>
<feature type="compositionally biased region" description="Pro residues" evidence="1">
    <location>
        <begin position="83"/>
        <end position="94"/>
    </location>
</feature>
<proteinExistence type="predicted"/>
<comment type="caution">
    <text evidence="2">The sequence shown here is derived from an EMBL/GenBank/DDBJ whole genome shotgun (WGS) entry which is preliminary data.</text>
</comment>
<dbReference type="AlphaFoldDB" id="A0A2H0BJ07"/>
<evidence type="ECO:0000313" key="2">
    <source>
        <dbReference type="EMBL" id="PIP57652.1"/>
    </source>
</evidence>
<evidence type="ECO:0000313" key="3">
    <source>
        <dbReference type="Proteomes" id="UP000229847"/>
    </source>
</evidence>
<dbReference type="EMBL" id="PCSW01000059">
    <property type="protein sequence ID" value="PIP57652.1"/>
    <property type="molecule type" value="Genomic_DNA"/>
</dbReference>